<protein>
    <submittedName>
        <fullName evidence="3">Uncharacterized protein</fullName>
    </submittedName>
</protein>
<evidence type="ECO:0000313" key="3">
    <source>
        <dbReference type="EMBL" id="PIE33175.1"/>
    </source>
</evidence>
<keyword evidence="2" id="KW-1133">Transmembrane helix</keyword>
<name>A0A2G6KC13_9BACT</name>
<feature type="compositionally biased region" description="Polar residues" evidence="1">
    <location>
        <begin position="142"/>
        <end position="158"/>
    </location>
</feature>
<feature type="transmembrane region" description="Helical" evidence="2">
    <location>
        <begin position="45"/>
        <end position="65"/>
    </location>
</feature>
<dbReference type="Proteomes" id="UP000230821">
    <property type="component" value="Unassembled WGS sequence"/>
</dbReference>
<feature type="region of interest" description="Disordered" evidence="1">
    <location>
        <begin position="121"/>
        <end position="201"/>
    </location>
</feature>
<feature type="compositionally biased region" description="Basic and acidic residues" evidence="1">
    <location>
        <begin position="165"/>
        <end position="177"/>
    </location>
</feature>
<gene>
    <name evidence="3" type="ORF">CSA56_12660</name>
</gene>
<feature type="compositionally biased region" description="Low complexity" evidence="1">
    <location>
        <begin position="123"/>
        <end position="136"/>
    </location>
</feature>
<proteinExistence type="predicted"/>
<keyword evidence="2" id="KW-0812">Transmembrane</keyword>
<sequence>MNDERFERLLENWSAEEKKGLPDLRPKPEMYQALKAKRRRAFFPVFVRWATAGVAAVIVMIVTFFHPSVFQKPAHFEQAPEQQLIVGTTASDDKIERVKEEAPGLADAELDVSRERLYETHDAAPALAPSRALPKAEGLTASKKSIQTTKVKTVSAQPAESGELTDSRKAPEPDKSTRMSSSMESPQTINDIPLSETGDEQETASTVKVCRIDEQTNDSKALQIGSKTFFLHDGVWIDTEHSRQKARIAIQRDSQAYHDLLNVIPELQQYFERCLPMVVNIGAYSIELADEGNAILTKEELQQLSNSFD</sequence>
<keyword evidence="2" id="KW-0472">Membrane</keyword>
<comment type="caution">
    <text evidence="3">The sequence shown here is derived from an EMBL/GenBank/DDBJ whole genome shotgun (WGS) entry which is preliminary data.</text>
</comment>
<evidence type="ECO:0000256" key="2">
    <source>
        <dbReference type="SAM" id="Phobius"/>
    </source>
</evidence>
<evidence type="ECO:0000313" key="4">
    <source>
        <dbReference type="Proteomes" id="UP000230821"/>
    </source>
</evidence>
<evidence type="ECO:0000256" key="1">
    <source>
        <dbReference type="SAM" id="MobiDB-lite"/>
    </source>
</evidence>
<organism evidence="3 4">
    <name type="scientific">candidate division KSB3 bacterium</name>
    <dbReference type="NCBI Taxonomy" id="2044937"/>
    <lineage>
        <taxon>Bacteria</taxon>
        <taxon>candidate division KSB3</taxon>
    </lineage>
</organism>
<dbReference type="EMBL" id="PDSK01000102">
    <property type="protein sequence ID" value="PIE33175.1"/>
    <property type="molecule type" value="Genomic_DNA"/>
</dbReference>
<dbReference type="AlphaFoldDB" id="A0A2G6KC13"/>
<reference evidence="3 4" key="1">
    <citation type="submission" date="2017-10" db="EMBL/GenBank/DDBJ databases">
        <title>Novel microbial diversity and functional potential in the marine mammal oral microbiome.</title>
        <authorList>
            <person name="Dudek N.K."/>
            <person name="Sun C.L."/>
            <person name="Burstein D."/>
            <person name="Kantor R.S."/>
            <person name="Aliaga Goltsman D.S."/>
            <person name="Bik E.M."/>
            <person name="Thomas B.C."/>
            <person name="Banfield J.F."/>
            <person name="Relman D.A."/>
        </authorList>
    </citation>
    <scope>NUCLEOTIDE SEQUENCE [LARGE SCALE GENOMIC DNA]</scope>
    <source>
        <strain evidence="3">DOLJORAL78_47_16</strain>
    </source>
</reference>
<accession>A0A2G6KC13</accession>
<feature type="compositionally biased region" description="Polar residues" evidence="1">
    <location>
        <begin position="178"/>
        <end position="190"/>
    </location>
</feature>